<name>A0A9W8HDI7_9FUNG</name>
<dbReference type="EMBL" id="JANBUM010000119">
    <property type="protein sequence ID" value="KAJ2784224.1"/>
    <property type="molecule type" value="Genomic_DNA"/>
</dbReference>
<comment type="caution">
    <text evidence="1">The sequence shown here is derived from an EMBL/GenBank/DDBJ whole genome shotgun (WGS) entry which is preliminary data.</text>
</comment>
<accession>A0A9W8HDI7</accession>
<organism evidence="1 2">
    <name type="scientific">Coemansia interrupta</name>
    <dbReference type="NCBI Taxonomy" id="1126814"/>
    <lineage>
        <taxon>Eukaryota</taxon>
        <taxon>Fungi</taxon>
        <taxon>Fungi incertae sedis</taxon>
        <taxon>Zoopagomycota</taxon>
        <taxon>Kickxellomycotina</taxon>
        <taxon>Kickxellomycetes</taxon>
        <taxon>Kickxellales</taxon>
        <taxon>Kickxellaceae</taxon>
        <taxon>Coemansia</taxon>
    </lineage>
</organism>
<dbReference type="Proteomes" id="UP001140172">
    <property type="component" value="Unassembled WGS sequence"/>
</dbReference>
<dbReference type="OrthoDB" id="5573614at2759"/>
<sequence>MPSFRRLSTLIKRPFTKKKATEMSSNAKTETKSYSVKIADNIEGEELNKIKANIEAKVKSAGGTARYVELTNMYMVEIPVQPAEGMVAISSKDALASNLGSEGIEFVDEEGTVTTQA</sequence>
<evidence type="ECO:0000313" key="2">
    <source>
        <dbReference type="Proteomes" id="UP001140172"/>
    </source>
</evidence>
<gene>
    <name evidence="1" type="ORF">GGI15_002325</name>
</gene>
<proteinExistence type="predicted"/>
<evidence type="ECO:0000313" key="1">
    <source>
        <dbReference type="EMBL" id="KAJ2784224.1"/>
    </source>
</evidence>
<reference evidence="1" key="1">
    <citation type="submission" date="2022-07" db="EMBL/GenBank/DDBJ databases">
        <title>Phylogenomic reconstructions and comparative analyses of Kickxellomycotina fungi.</title>
        <authorList>
            <person name="Reynolds N.K."/>
            <person name="Stajich J.E."/>
            <person name="Barry K."/>
            <person name="Grigoriev I.V."/>
            <person name="Crous P."/>
            <person name="Smith M.E."/>
        </authorList>
    </citation>
    <scope>NUCLEOTIDE SEQUENCE</scope>
    <source>
        <strain evidence="1">BCRC 34489</strain>
    </source>
</reference>
<protein>
    <submittedName>
        <fullName evidence="1">Uncharacterized protein</fullName>
    </submittedName>
</protein>
<dbReference type="AlphaFoldDB" id="A0A9W8HDI7"/>
<keyword evidence="2" id="KW-1185">Reference proteome</keyword>